<feature type="compositionally biased region" description="Basic and acidic residues" evidence="1">
    <location>
        <begin position="24"/>
        <end position="35"/>
    </location>
</feature>
<feature type="compositionally biased region" description="Basic and acidic residues" evidence="1">
    <location>
        <begin position="62"/>
        <end position="88"/>
    </location>
</feature>
<dbReference type="OrthoDB" id="78192at2759"/>
<feature type="region of interest" description="Disordered" evidence="1">
    <location>
        <begin position="1"/>
        <end position="128"/>
    </location>
</feature>
<comment type="caution">
    <text evidence="2">The sequence shown here is derived from an EMBL/GenBank/DDBJ whole genome shotgun (WGS) entry which is preliminary data.</text>
</comment>
<organism evidence="2 3">
    <name type="scientific">Albugo candida</name>
    <dbReference type="NCBI Taxonomy" id="65357"/>
    <lineage>
        <taxon>Eukaryota</taxon>
        <taxon>Sar</taxon>
        <taxon>Stramenopiles</taxon>
        <taxon>Oomycota</taxon>
        <taxon>Peronosporomycetes</taxon>
        <taxon>Albuginales</taxon>
        <taxon>Albuginaceae</taxon>
        <taxon>Albugo</taxon>
    </lineage>
</organism>
<accession>A0A024GDA9</accession>
<feature type="region of interest" description="Disordered" evidence="1">
    <location>
        <begin position="151"/>
        <end position="205"/>
    </location>
</feature>
<dbReference type="AlphaFoldDB" id="A0A024GDA9"/>
<dbReference type="InParanoid" id="A0A024GDA9"/>
<dbReference type="EMBL" id="CAIX01000072">
    <property type="protein sequence ID" value="CCI44503.1"/>
    <property type="molecule type" value="Genomic_DNA"/>
</dbReference>
<protein>
    <submittedName>
        <fullName evidence="2">Uncharacterized protein</fullName>
    </submittedName>
</protein>
<name>A0A024GDA9_9STRA</name>
<feature type="compositionally biased region" description="Basic residues" evidence="1">
    <location>
        <begin position="46"/>
        <end position="56"/>
    </location>
</feature>
<gene>
    <name evidence="2" type="ORF">BN9_053120</name>
</gene>
<sequence length="1049" mass="120226">MDGDLAWQPKRKPESHTNNAIKNLIERKKDEESGTRNKGAPNKAKSSARTKRKRSKPTNGSHDIKLSEECDIPHADVNEKSCAADERAQSPSPVSLTRSSLKSRKSNVTGFAEPEKKRPKAVPTRTSNKIKGHTLLEWLQEAAGSTVQCAVKEGRSTSLRGEGEVNDRTSKRRRRDGTLTSNSTKPGSDGRVRPHRKAHNSMDTSLAENPRYAVNAFEVVPEGLMDLMDDSSTRNVMHEIVRNHVENWITKTNFDNHFITNLESSLYRYYPINYATLLDHVIVIFLFKRPNFMDSVLNLLIEKFSIQDPLINWLKIPLMERFTMTCKPVHSSMKDVHRHDFACLNLLRCLIERNIDTYAFHSWISACFSNCSDNVQQSFVKRFYDHQLWSCHSQVSELDAKTHKQWKIDAPLHQLCGIIQTENVRGDISDNRLLRSFSSACARYMLMHMDVSDMNNESFLPAFRVFFNVMHTHGQSMCAVRDWLKLAVAISFKENENRLLLSIRFITKCIFENGSAKGVVTILEKLLLPIVLSSSDMEALLPPIVSLIVNKYIPVVLKNDEDIDADSIFLRYRSARNKSDTLSLTASKVAMRLSRLLCTISGYDNSQCFLRLWMKTWRDDQTSWIFYRALIEAVVFESNRKTSEWNRSVLDVLRHSAMEFTFLIAHKLQLKGKEPNHSDLRKVAELLEFLLLTNGTLACTVYGNIIQTFLSREILNDQFAWSVIVRPMMEMLTFDSASIFNFIDEAVYRNDTERRELEASITVKALGCIFSLVQVDAPVKNFLRKQFSQPIFINIFVKLLESKCVEIVVWSLQLLPHMLHMDDIVTWSDPSLLNAVLLLTSSPHHHVSEKAIALIEQYTRISTSHSTLCWHLLKYGTDQCCGCRKDPNANAIWSQKTISILAELTCFCLSEMHSQYIKRHFLSCESQKTTVNVFVLITIQRLFLFDLGWKWPSMAQYALEEISIDAPESIQSIYLDILLKAFKIGVKHLHKNNIAETMEIQRIVFNEHVVSYLHEITRTNSHSLLPLAHHLILQANEPHGIEPPTRSLP</sequence>
<evidence type="ECO:0000313" key="3">
    <source>
        <dbReference type="Proteomes" id="UP000053237"/>
    </source>
</evidence>
<evidence type="ECO:0000256" key="1">
    <source>
        <dbReference type="SAM" id="MobiDB-lite"/>
    </source>
</evidence>
<proteinExistence type="predicted"/>
<evidence type="ECO:0000313" key="2">
    <source>
        <dbReference type="EMBL" id="CCI44503.1"/>
    </source>
</evidence>
<dbReference type="Proteomes" id="UP000053237">
    <property type="component" value="Unassembled WGS sequence"/>
</dbReference>
<keyword evidence="3" id="KW-1185">Reference proteome</keyword>
<reference evidence="2 3" key="1">
    <citation type="submission" date="2012-05" db="EMBL/GenBank/DDBJ databases">
        <title>Recombination and specialization in a pathogen metapopulation.</title>
        <authorList>
            <person name="Gardiner A."/>
            <person name="Kemen E."/>
            <person name="Schultz-Larsen T."/>
            <person name="MacLean D."/>
            <person name="Van Oosterhout C."/>
            <person name="Jones J.D.G."/>
        </authorList>
    </citation>
    <scope>NUCLEOTIDE SEQUENCE [LARGE SCALE GENOMIC DNA]</scope>
    <source>
        <strain evidence="2 3">Ac Nc2</strain>
    </source>
</reference>